<dbReference type="Pfam" id="PF00905">
    <property type="entry name" value="Transpeptidase"/>
    <property type="match status" value="1"/>
</dbReference>
<dbReference type="PROSITE" id="PS51178">
    <property type="entry name" value="PASTA"/>
    <property type="match status" value="1"/>
</dbReference>
<evidence type="ECO:0000256" key="6">
    <source>
        <dbReference type="ARBA" id="ARBA00034000"/>
    </source>
</evidence>
<gene>
    <name evidence="10" type="primary">pbpB</name>
    <name evidence="10" type="ORF">GCM10008935_14910</name>
</gene>
<dbReference type="InterPro" id="IPR036138">
    <property type="entry name" value="PBP_dimer_sf"/>
</dbReference>
<evidence type="ECO:0000313" key="10">
    <source>
        <dbReference type="EMBL" id="GAA0460573.1"/>
    </source>
</evidence>
<dbReference type="RefSeq" id="WP_343782824.1">
    <property type="nucleotide sequence ID" value="NZ_BAAACZ010000011.1"/>
</dbReference>
<keyword evidence="5 8" id="KW-0472">Membrane</keyword>
<evidence type="ECO:0000256" key="5">
    <source>
        <dbReference type="ARBA" id="ARBA00023136"/>
    </source>
</evidence>
<keyword evidence="8" id="KW-0812">Transmembrane</keyword>
<dbReference type="Gene3D" id="3.90.1310.10">
    <property type="entry name" value="Penicillin-binding protein 2a (Domain 2)"/>
    <property type="match status" value="1"/>
</dbReference>
<dbReference type="InterPro" id="IPR005543">
    <property type="entry name" value="PASTA_dom"/>
</dbReference>
<keyword evidence="8" id="KW-1133">Transmembrane helix</keyword>
<dbReference type="SUPFAM" id="SSF54184">
    <property type="entry name" value="Penicillin-binding protein 2x (pbp-2x), c-terminal domain"/>
    <property type="match status" value="2"/>
</dbReference>
<evidence type="ECO:0000256" key="3">
    <source>
        <dbReference type="ARBA" id="ARBA00007171"/>
    </source>
</evidence>
<dbReference type="InterPro" id="IPR012338">
    <property type="entry name" value="Beta-lactam/transpept-like"/>
</dbReference>
<evidence type="ECO:0000256" key="8">
    <source>
        <dbReference type="SAM" id="Phobius"/>
    </source>
</evidence>
<dbReference type="Gene3D" id="3.30.70.2110">
    <property type="match status" value="1"/>
</dbReference>
<dbReference type="EMBL" id="BAAACZ010000011">
    <property type="protein sequence ID" value="GAA0460573.1"/>
    <property type="molecule type" value="Genomic_DNA"/>
</dbReference>
<dbReference type="PANTHER" id="PTHR30627">
    <property type="entry name" value="PEPTIDOGLYCAN D,D-TRANSPEPTIDASE"/>
    <property type="match status" value="1"/>
</dbReference>
<feature type="transmembrane region" description="Helical" evidence="8">
    <location>
        <begin position="9"/>
        <end position="31"/>
    </location>
</feature>
<keyword evidence="11" id="KW-1185">Reference proteome</keyword>
<dbReference type="Gene3D" id="3.40.710.10">
    <property type="entry name" value="DD-peptidase/beta-lactamase superfamily"/>
    <property type="match status" value="1"/>
</dbReference>
<comment type="catalytic activity">
    <reaction evidence="6">
        <text>Preferential cleavage: (Ac)2-L-Lys-D-Ala-|-D-Ala. Also transpeptidation of peptidyl-alanyl moieties that are N-acyl substituents of D-alanine.</text>
        <dbReference type="EC" id="3.4.16.4"/>
    </reaction>
</comment>
<dbReference type="Gene3D" id="2.20.70.70">
    <property type="match status" value="1"/>
</dbReference>
<dbReference type="PANTHER" id="PTHR30627:SF26">
    <property type="entry name" value="PENICILLIN-BINDING PROTEIN 2B"/>
    <property type="match status" value="1"/>
</dbReference>
<feature type="region of interest" description="Disordered" evidence="7">
    <location>
        <begin position="713"/>
        <end position="750"/>
    </location>
</feature>
<comment type="caution">
    <text evidence="10">The sequence shown here is derived from an EMBL/GenBank/DDBJ whole genome shotgun (WGS) entry which is preliminary data.</text>
</comment>
<dbReference type="SMART" id="SM00740">
    <property type="entry name" value="PASTA"/>
    <property type="match status" value="2"/>
</dbReference>
<name>A0ABP3JSV4_9BACI</name>
<evidence type="ECO:0000256" key="4">
    <source>
        <dbReference type="ARBA" id="ARBA00012448"/>
    </source>
</evidence>
<dbReference type="SUPFAM" id="SSF56601">
    <property type="entry name" value="beta-lactamase/transpeptidase-like"/>
    <property type="match status" value="1"/>
</dbReference>
<feature type="domain" description="PASTA" evidence="9">
    <location>
        <begin position="657"/>
        <end position="717"/>
    </location>
</feature>
<dbReference type="Pfam" id="PF03717">
    <property type="entry name" value="PBP_dimer"/>
    <property type="match status" value="1"/>
</dbReference>
<dbReference type="CDD" id="cd06575">
    <property type="entry name" value="PASTA_Pbp2x-like_2"/>
    <property type="match status" value="1"/>
</dbReference>
<organism evidence="10 11">
    <name type="scientific">Alkalibacillus silvisoli</name>
    <dbReference type="NCBI Taxonomy" id="392823"/>
    <lineage>
        <taxon>Bacteria</taxon>
        <taxon>Bacillati</taxon>
        <taxon>Bacillota</taxon>
        <taxon>Bacilli</taxon>
        <taxon>Bacillales</taxon>
        <taxon>Bacillaceae</taxon>
        <taxon>Alkalibacillus</taxon>
    </lineage>
</organism>
<reference evidence="11" key="1">
    <citation type="journal article" date="2019" name="Int. J. Syst. Evol. Microbiol.">
        <title>The Global Catalogue of Microorganisms (GCM) 10K type strain sequencing project: providing services to taxonomists for standard genome sequencing and annotation.</title>
        <authorList>
            <consortium name="The Broad Institute Genomics Platform"/>
            <consortium name="The Broad Institute Genome Sequencing Center for Infectious Disease"/>
            <person name="Wu L."/>
            <person name="Ma J."/>
        </authorList>
    </citation>
    <scope>NUCLEOTIDE SEQUENCE [LARGE SCALE GENOMIC DNA]</scope>
    <source>
        <strain evidence="11">JCM 14193</strain>
    </source>
</reference>
<evidence type="ECO:0000256" key="1">
    <source>
        <dbReference type="ARBA" id="ARBA00004370"/>
    </source>
</evidence>
<evidence type="ECO:0000313" key="11">
    <source>
        <dbReference type="Proteomes" id="UP001500740"/>
    </source>
</evidence>
<feature type="compositionally biased region" description="Acidic residues" evidence="7">
    <location>
        <begin position="721"/>
        <end position="750"/>
    </location>
</feature>
<dbReference type="InterPro" id="IPR005311">
    <property type="entry name" value="PBP_dimer"/>
</dbReference>
<dbReference type="Pfam" id="PF03793">
    <property type="entry name" value="PASTA"/>
    <property type="match status" value="1"/>
</dbReference>
<proteinExistence type="inferred from homology"/>
<dbReference type="SUPFAM" id="SSF56519">
    <property type="entry name" value="Penicillin binding protein dimerisation domain"/>
    <property type="match status" value="1"/>
</dbReference>
<evidence type="ECO:0000256" key="2">
    <source>
        <dbReference type="ARBA" id="ARBA00004752"/>
    </source>
</evidence>
<comment type="subcellular location">
    <subcellularLocation>
        <location evidence="1">Membrane</location>
    </subcellularLocation>
</comment>
<dbReference type="InterPro" id="IPR001460">
    <property type="entry name" value="PCN-bd_Tpept"/>
</dbReference>
<sequence length="750" mass="84157">MRKVNQNGVMLLIVVVIFSIFFLTIIGRFMYIQVTGEVQSVDLIAYSENMRETQTNLPAERGKIYDRSGMVLADNRPVYNMYAILDETYTGNSSTSLHVEDINYTAEQLASVLDEDQSEIEERLAHGVEEDRYQIEFGSTGQSIPESVVEEIEELELPGIYFEQTLQRYYPNDLYASQIIGYTGHTGDEEDRQVRGAYGIELEFDEYLTGKDGFISYHQDSYGYQLRNADEVVQSPEDGHDIQLTLDQKIQSFLEDALTTVEETYDPERIMAGVMDPETGEILAMANRPTFNPNTRDNIENWYNDMVSSPFEPGSTMKIFTLAAAIEEGVYNGNDTFQSGQFKISDHGRSIHDHDPDGWGEITYDEGILRSSNVVMAELLWNRMGPETYLDYLEDFHLDRMTGVDLTGERIGTISYGGPWEQITTAYGQGSTFTPMQIMKAATALANDGEMVQPYVVSNVLEPETNEIVEQKEREVVGQPISPDTVTQVVDLLGQTVTEDEGTAGAFALDQYTTFGKTGTASIPDPETGLYMSGASNYVFSFVGMAPQDDPELLMFVAVKQPDIDYRYEGSDTTSYIYRTVMENSLHYLDVTPDQEQADAMNEIDLGDYKGASVDTVLNELEDAGVRVEVIGEGDQVEDIWPSSESQVLSNQRVLLKSDGEMTIPDLTGWTLRDVIALSRITGIELDYIGTGFVKDQNIEAGSTLSEDRRLVVELSNERNSDDDDEEEENESDSEESEEDALEDEEEQFE</sequence>
<accession>A0ABP3JSV4</accession>
<dbReference type="CDD" id="cd06576">
    <property type="entry name" value="PASTA_Pbp2x-like_1"/>
    <property type="match status" value="1"/>
</dbReference>
<dbReference type="InterPro" id="IPR050515">
    <property type="entry name" value="Beta-lactam/transpept"/>
</dbReference>
<comment type="similarity">
    <text evidence="3">Belongs to the transpeptidase family.</text>
</comment>
<dbReference type="EC" id="3.4.16.4" evidence="4"/>
<comment type="pathway">
    <text evidence="2">Cell wall biogenesis; peptidoglycan biosynthesis.</text>
</comment>
<evidence type="ECO:0000256" key="7">
    <source>
        <dbReference type="SAM" id="MobiDB-lite"/>
    </source>
</evidence>
<evidence type="ECO:0000259" key="9">
    <source>
        <dbReference type="PROSITE" id="PS51178"/>
    </source>
</evidence>
<dbReference type="Proteomes" id="UP001500740">
    <property type="component" value="Unassembled WGS sequence"/>
</dbReference>
<protein>
    <recommendedName>
        <fullName evidence="4">serine-type D-Ala-D-Ala carboxypeptidase</fullName>
        <ecNumber evidence="4">3.4.16.4</ecNumber>
    </recommendedName>
</protein>